<sequence>MYQVNIHEAKTHLSKLIKKVINGEEVIIAKGNKPIAKIVNLETHNQKRKLGSAKGKIKISSDFDETLDDFEEYIN</sequence>
<dbReference type="InterPro" id="IPR051416">
    <property type="entry name" value="phD-YefM_TA_antitoxins"/>
</dbReference>
<dbReference type="Pfam" id="PF02604">
    <property type="entry name" value="PhdYeFM_antitox"/>
    <property type="match status" value="1"/>
</dbReference>
<organism evidence="2">
    <name type="scientific">hydrothermal vent metagenome</name>
    <dbReference type="NCBI Taxonomy" id="652676"/>
    <lineage>
        <taxon>unclassified sequences</taxon>
        <taxon>metagenomes</taxon>
        <taxon>ecological metagenomes</taxon>
    </lineage>
</organism>
<evidence type="ECO:0000313" key="2">
    <source>
        <dbReference type="EMBL" id="VAX19120.1"/>
    </source>
</evidence>
<comment type="similarity">
    <text evidence="1">Belongs to the phD/YefM antitoxin family.</text>
</comment>
<reference evidence="2" key="1">
    <citation type="submission" date="2018-06" db="EMBL/GenBank/DDBJ databases">
        <authorList>
            <person name="Zhirakovskaya E."/>
        </authorList>
    </citation>
    <scope>NUCLEOTIDE SEQUENCE</scope>
</reference>
<dbReference type="InterPro" id="IPR006442">
    <property type="entry name" value="Antitoxin_Phd/YefM"/>
</dbReference>
<dbReference type="EMBL" id="UOGD01000129">
    <property type="protein sequence ID" value="VAX19120.1"/>
    <property type="molecule type" value="Genomic_DNA"/>
</dbReference>
<dbReference type="NCBIfam" id="TIGR01552">
    <property type="entry name" value="phd_fam"/>
    <property type="match status" value="1"/>
</dbReference>
<dbReference type="InterPro" id="IPR036165">
    <property type="entry name" value="YefM-like_sf"/>
</dbReference>
<evidence type="ECO:0000256" key="1">
    <source>
        <dbReference type="ARBA" id="ARBA00009981"/>
    </source>
</evidence>
<name>A0A3B1C8B0_9ZZZZ</name>
<proteinExistence type="inferred from homology"/>
<protein>
    <submittedName>
        <fullName evidence="2">Uncharacterized protein</fullName>
    </submittedName>
</protein>
<gene>
    <name evidence="2" type="ORF">MNBD_IGNAVI01-2279</name>
</gene>
<dbReference type="PANTHER" id="PTHR35377:SF4">
    <property type="entry name" value="PREVENT-HOST-DEATH FAMILY PROTEIN"/>
    <property type="match status" value="1"/>
</dbReference>
<dbReference type="Gene3D" id="3.40.1620.10">
    <property type="entry name" value="YefM-like domain"/>
    <property type="match status" value="1"/>
</dbReference>
<dbReference type="AlphaFoldDB" id="A0A3B1C8B0"/>
<accession>A0A3B1C8B0</accession>
<dbReference type="PANTHER" id="PTHR35377">
    <property type="entry name" value="ANTITOXIN VAPB49-RELATED-RELATED"/>
    <property type="match status" value="1"/>
</dbReference>
<dbReference type="SUPFAM" id="SSF143120">
    <property type="entry name" value="YefM-like"/>
    <property type="match status" value="1"/>
</dbReference>